<dbReference type="InterPro" id="IPR006153">
    <property type="entry name" value="Cation/H_exchanger_TM"/>
</dbReference>
<feature type="transmembrane region" description="Helical" evidence="12">
    <location>
        <begin position="392"/>
        <end position="412"/>
    </location>
</feature>
<dbReference type="GO" id="GO:0051453">
    <property type="term" value="P:regulation of intracellular pH"/>
    <property type="evidence" value="ECO:0007669"/>
    <property type="project" value="TreeGrafter"/>
</dbReference>
<evidence type="ECO:0000256" key="9">
    <source>
        <dbReference type="ARBA" id="ARBA00023065"/>
    </source>
</evidence>
<feature type="transmembrane region" description="Helical" evidence="12">
    <location>
        <begin position="176"/>
        <end position="197"/>
    </location>
</feature>
<feature type="transmembrane region" description="Helical" evidence="12">
    <location>
        <begin position="138"/>
        <end position="156"/>
    </location>
</feature>
<sequence>MTVFSIFDLAALLLTLSALFGWLNHRFLRLPHTIGLLVMGLAASLALIALDLAFPNQHLYEDLTQVLRQVDFTEVVMNGMLAFLLFAGAMSLDLRALRDRAWPVATLALLGTVISTGLVGGAFWAASQALGQAVPLPWALVFGALISPTDPVAVLATLKNVNVPEALEIEMQGEALFNDGIGIVLFTVLVAFAAGAGGEATSAGGVAKLLLHEAGGGLALGVATGYLAYCAMRAIDNFPVEVLITLALVAGTYALAQKLGASGPLAVVAAGLLVGDRAPRDAMSERTQGYVSALWTLVDEVLNSVLFLLIGLEVLVLRFAASGLALAACAVPIVLLARLAAVSAPLLVFRWGGYLSLRNVPFLTWAGVRGGISVALALSVPENPAKPTLLAATYAVVLFTIVVQGSTLGLVARRTLCGDQRDPTPGRDPAT</sequence>
<keyword evidence="7 12" id="KW-1133">Transmembrane helix</keyword>
<evidence type="ECO:0000256" key="2">
    <source>
        <dbReference type="ARBA" id="ARBA00007367"/>
    </source>
</evidence>
<evidence type="ECO:0000256" key="10">
    <source>
        <dbReference type="ARBA" id="ARBA00023136"/>
    </source>
</evidence>
<feature type="transmembrane region" description="Helical" evidence="12">
    <location>
        <begin position="104"/>
        <end position="126"/>
    </location>
</feature>
<dbReference type="AlphaFoldDB" id="A0A0C6F2B7"/>
<dbReference type="STRING" id="270351.Maq22A_c18190"/>
<protein>
    <submittedName>
        <fullName evidence="14">Sodium/hydrogen exchanger</fullName>
    </submittedName>
</protein>
<proteinExistence type="inferred from homology"/>
<dbReference type="InterPro" id="IPR018422">
    <property type="entry name" value="Cation/H_exchanger_CPA1"/>
</dbReference>
<keyword evidence="4" id="KW-0050">Antiport</keyword>
<feature type="transmembrane region" description="Helical" evidence="12">
    <location>
        <begin position="35"/>
        <end position="55"/>
    </location>
</feature>
<feature type="domain" description="Cation/H+ exchanger transmembrane" evidence="13">
    <location>
        <begin position="16"/>
        <end position="412"/>
    </location>
</feature>
<keyword evidence="8" id="KW-0915">Sodium</keyword>
<gene>
    <name evidence="14" type="primary">nhaP</name>
    <name evidence="14" type="ORF">Maq22A_c18190</name>
</gene>
<dbReference type="GO" id="GO:0015386">
    <property type="term" value="F:potassium:proton antiporter activity"/>
    <property type="evidence" value="ECO:0007669"/>
    <property type="project" value="TreeGrafter"/>
</dbReference>
<dbReference type="GO" id="GO:0005886">
    <property type="term" value="C:plasma membrane"/>
    <property type="evidence" value="ECO:0007669"/>
    <property type="project" value="UniProtKB-SubCell"/>
</dbReference>
<keyword evidence="6 12" id="KW-0812">Transmembrane</keyword>
<organism evidence="14 15">
    <name type="scientific">Methylobacterium aquaticum</name>
    <dbReference type="NCBI Taxonomy" id="270351"/>
    <lineage>
        <taxon>Bacteria</taxon>
        <taxon>Pseudomonadati</taxon>
        <taxon>Pseudomonadota</taxon>
        <taxon>Alphaproteobacteria</taxon>
        <taxon>Hyphomicrobiales</taxon>
        <taxon>Methylobacteriaceae</taxon>
        <taxon>Methylobacterium</taxon>
    </lineage>
</organism>
<name>A0A0C6F2B7_9HYPH</name>
<dbReference type="PANTHER" id="PTHR10110">
    <property type="entry name" value="SODIUM/HYDROGEN EXCHANGER"/>
    <property type="match status" value="1"/>
</dbReference>
<reference evidence="15" key="2">
    <citation type="submission" date="2015-01" db="EMBL/GenBank/DDBJ databases">
        <title>Complete genome sequence of Methylobacterium aquaticum strain 22A.</title>
        <authorList>
            <person name="Tani A."/>
            <person name="Ogura Y."/>
            <person name="Hayashi T."/>
        </authorList>
    </citation>
    <scope>NUCLEOTIDE SEQUENCE [LARGE SCALE GENOMIC DNA]</scope>
    <source>
        <strain evidence="15">MA-22A</strain>
    </source>
</reference>
<evidence type="ECO:0000313" key="14">
    <source>
        <dbReference type="EMBL" id="BAQ46736.1"/>
    </source>
</evidence>
<evidence type="ECO:0000256" key="6">
    <source>
        <dbReference type="ARBA" id="ARBA00022692"/>
    </source>
</evidence>
<evidence type="ECO:0000256" key="1">
    <source>
        <dbReference type="ARBA" id="ARBA00004651"/>
    </source>
</evidence>
<feature type="transmembrane region" description="Helical" evidence="12">
    <location>
        <begin position="238"/>
        <end position="255"/>
    </location>
</feature>
<evidence type="ECO:0000256" key="3">
    <source>
        <dbReference type="ARBA" id="ARBA00022448"/>
    </source>
</evidence>
<feature type="transmembrane region" description="Helical" evidence="12">
    <location>
        <begin position="290"/>
        <end position="312"/>
    </location>
</feature>
<accession>A0A0C6F2B7</accession>
<keyword evidence="10 12" id="KW-0472">Membrane</keyword>
<dbReference type="Pfam" id="PF00999">
    <property type="entry name" value="Na_H_Exchanger"/>
    <property type="match status" value="1"/>
</dbReference>
<keyword evidence="5" id="KW-1003">Cell membrane</keyword>
<evidence type="ECO:0000259" key="13">
    <source>
        <dbReference type="Pfam" id="PF00999"/>
    </source>
</evidence>
<feature type="transmembrane region" description="Helical" evidence="12">
    <location>
        <begin position="209"/>
        <end position="231"/>
    </location>
</feature>
<keyword evidence="11" id="KW-0739">Sodium transport</keyword>
<keyword evidence="9" id="KW-0406">Ion transport</keyword>
<dbReference type="EMBL" id="AP014704">
    <property type="protein sequence ID" value="BAQ46736.1"/>
    <property type="molecule type" value="Genomic_DNA"/>
</dbReference>
<reference evidence="14 15" key="1">
    <citation type="journal article" date="2015" name="Genome Announc.">
        <title>Complete Genome Sequence of Methylobacterium aquaticum Strain 22A, Isolated from Racomitrium japonicum Moss.</title>
        <authorList>
            <person name="Tani A."/>
            <person name="Ogura Y."/>
            <person name="Hayashi T."/>
            <person name="Kimbara K."/>
        </authorList>
    </citation>
    <scope>NUCLEOTIDE SEQUENCE [LARGE SCALE GENOMIC DNA]</scope>
    <source>
        <strain evidence="14 15">MA-22A</strain>
    </source>
</reference>
<dbReference type="PATRIC" id="fig|270351.10.peg.3512"/>
<dbReference type="GO" id="GO:0098719">
    <property type="term" value="P:sodium ion import across plasma membrane"/>
    <property type="evidence" value="ECO:0007669"/>
    <property type="project" value="TreeGrafter"/>
</dbReference>
<dbReference type="KEGG" id="maqu:Maq22A_c18190"/>
<feature type="transmembrane region" description="Helical" evidence="12">
    <location>
        <begin position="75"/>
        <end position="92"/>
    </location>
</feature>
<dbReference type="PANTHER" id="PTHR10110:SF195">
    <property type="entry name" value="NA(+)_H(+) ANTIPORTER NHAS2"/>
    <property type="match status" value="1"/>
</dbReference>
<evidence type="ECO:0000256" key="7">
    <source>
        <dbReference type="ARBA" id="ARBA00022989"/>
    </source>
</evidence>
<dbReference type="Gene3D" id="6.10.140.1330">
    <property type="match status" value="1"/>
</dbReference>
<feature type="transmembrane region" description="Helical" evidence="12">
    <location>
        <begin position="324"/>
        <end position="348"/>
    </location>
</feature>
<comment type="subcellular location">
    <subcellularLocation>
        <location evidence="1">Cell membrane</location>
        <topology evidence="1">Multi-pass membrane protein</topology>
    </subcellularLocation>
</comment>
<evidence type="ECO:0000256" key="8">
    <source>
        <dbReference type="ARBA" id="ARBA00023053"/>
    </source>
</evidence>
<evidence type="ECO:0000256" key="11">
    <source>
        <dbReference type="ARBA" id="ARBA00023201"/>
    </source>
</evidence>
<comment type="similarity">
    <text evidence="2">Belongs to the monovalent cation:proton antiporter 1 (CPA1) transporter (TC 2.A.36) family.</text>
</comment>
<feature type="transmembrane region" description="Helical" evidence="12">
    <location>
        <begin position="6"/>
        <end position="23"/>
    </location>
</feature>
<dbReference type="GO" id="GO:0015385">
    <property type="term" value="F:sodium:proton antiporter activity"/>
    <property type="evidence" value="ECO:0007669"/>
    <property type="project" value="InterPro"/>
</dbReference>
<evidence type="ECO:0000256" key="12">
    <source>
        <dbReference type="SAM" id="Phobius"/>
    </source>
</evidence>
<evidence type="ECO:0000313" key="15">
    <source>
        <dbReference type="Proteomes" id="UP000061432"/>
    </source>
</evidence>
<evidence type="ECO:0000256" key="5">
    <source>
        <dbReference type="ARBA" id="ARBA00022475"/>
    </source>
</evidence>
<dbReference type="Proteomes" id="UP000061432">
    <property type="component" value="Chromosome"/>
</dbReference>
<keyword evidence="3" id="KW-0813">Transport</keyword>
<evidence type="ECO:0000256" key="4">
    <source>
        <dbReference type="ARBA" id="ARBA00022449"/>
    </source>
</evidence>